<evidence type="ECO:0000313" key="1">
    <source>
        <dbReference type="EMBL" id="MBN7825157.1"/>
    </source>
</evidence>
<keyword evidence="2" id="KW-1185">Reference proteome</keyword>
<gene>
    <name evidence="1" type="ORF">J0A66_07965</name>
</gene>
<dbReference type="AlphaFoldDB" id="A0A939DM38"/>
<accession>A0A939DM38</accession>
<comment type="caution">
    <text evidence="1">The sequence shown here is derived from an EMBL/GenBank/DDBJ whole genome shotgun (WGS) entry which is preliminary data.</text>
</comment>
<evidence type="ECO:0000313" key="2">
    <source>
        <dbReference type="Proteomes" id="UP000664654"/>
    </source>
</evidence>
<proteinExistence type="predicted"/>
<dbReference type="Proteomes" id="UP000664654">
    <property type="component" value="Unassembled WGS sequence"/>
</dbReference>
<dbReference type="EMBL" id="JAFKCV010000003">
    <property type="protein sequence ID" value="MBN7825157.1"/>
    <property type="molecule type" value="Genomic_DNA"/>
</dbReference>
<organism evidence="1 2">
    <name type="scientific">Bowmanella dokdonensis</name>
    <dbReference type="NCBI Taxonomy" id="751969"/>
    <lineage>
        <taxon>Bacteria</taxon>
        <taxon>Pseudomonadati</taxon>
        <taxon>Pseudomonadota</taxon>
        <taxon>Gammaproteobacteria</taxon>
        <taxon>Alteromonadales</taxon>
        <taxon>Alteromonadaceae</taxon>
        <taxon>Bowmanella</taxon>
    </lineage>
</organism>
<name>A0A939DM38_9ALTE</name>
<reference evidence="1" key="1">
    <citation type="submission" date="2021-03" db="EMBL/GenBank/DDBJ databases">
        <title>novel species isolated from a fishpond in China.</title>
        <authorList>
            <person name="Lu H."/>
            <person name="Cai Z."/>
        </authorList>
    </citation>
    <scope>NUCLEOTIDE SEQUENCE</scope>
    <source>
        <strain evidence="1">JCM 30855</strain>
    </source>
</reference>
<protein>
    <submittedName>
        <fullName evidence="1">Uncharacterized protein</fullName>
    </submittedName>
</protein>
<sequence>MFSRNRKRKDRPYQVKKTGIKDENIDRQILVLHKAMLDKLCRCPELLPRVLNTLEARRESGRLGHGAYLIWFCALENLSHAPQKMRDTLLEDSPRMRKLRRNTPLTGILNEQERQQALLDNACGDTSIGVMLGG</sequence>
<dbReference type="RefSeq" id="WP_206573257.1">
    <property type="nucleotide sequence ID" value="NZ_JAFKCV010000003.1"/>
</dbReference>